<dbReference type="GO" id="GO:0003677">
    <property type="term" value="F:DNA binding"/>
    <property type="evidence" value="ECO:0007669"/>
    <property type="project" value="InterPro"/>
</dbReference>
<accession>U4QEN3</accession>
<dbReference type="GO" id="GO:0003723">
    <property type="term" value="F:RNA binding"/>
    <property type="evidence" value="ECO:0007669"/>
    <property type="project" value="InterPro"/>
</dbReference>
<dbReference type="InterPro" id="IPR027417">
    <property type="entry name" value="P-loop_NTPase"/>
</dbReference>
<protein>
    <submittedName>
        <fullName evidence="3">Replication initiator protein</fullName>
    </submittedName>
</protein>
<name>U4QEN3_LACHE</name>
<dbReference type="AlphaFoldDB" id="U4QEN3"/>
<dbReference type="RefSeq" id="WP_023061759.1">
    <property type="nucleotide sequence ID" value="NZ_CBUH010000144.1"/>
</dbReference>
<dbReference type="GO" id="GO:0006260">
    <property type="term" value="P:DNA replication"/>
    <property type="evidence" value="ECO:0007669"/>
    <property type="project" value="InterPro"/>
</dbReference>
<dbReference type="InterPro" id="IPR002631">
    <property type="entry name" value="Plasmid_rep_OBD"/>
</dbReference>
<sequence>MKKKIRSHNFMYTQDLDHLPVSKDELKDRLEKSGAEEWAYILHDKDIDENGKKVRPHFHVMIHFRDAKTISRVSKIFNDHQQYIEAWHSIINNGFSYLIHETTNAKSKYHYDPQEVVASFNFEDKINEIRQKVKKPSRQAIDNFIDDYSNEEITKEELQDKIGVLEMAKHKTLLDHIEDILAYKNHQQFLKDFKGQKCKVYWIYGVSGIGKTKLVREILEKRHPEDFCILGSQRDHFQEYKGQGFVVINDLRPNDYDYGQLLTLLDPWEIDKMAPARYHDRYLNARAIYITTPYDPLSFYFECNIANQLVDSFEQLKRRIIPLQLTKNNINKVKHDLITDDKLSEATWKIKSQKNTSHADSDKSND</sequence>
<evidence type="ECO:0000313" key="4">
    <source>
        <dbReference type="Proteomes" id="UP000017243"/>
    </source>
</evidence>
<feature type="domain" description="Plasmid replication protein origin binding" evidence="2">
    <location>
        <begin position="2"/>
        <end position="123"/>
    </location>
</feature>
<evidence type="ECO:0000313" key="3">
    <source>
        <dbReference type="EMBL" id="CDI43023.1"/>
    </source>
</evidence>
<dbReference type="GO" id="GO:0003724">
    <property type="term" value="F:RNA helicase activity"/>
    <property type="evidence" value="ECO:0007669"/>
    <property type="project" value="InterPro"/>
</dbReference>
<dbReference type="Proteomes" id="UP000017243">
    <property type="component" value="Unassembled WGS sequence"/>
</dbReference>
<evidence type="ECO:0000259" key="1">
    <source>
        <dbReference type="Pfam" id="PF00910"/>
    </source>
</evidence>
<dbReference type="GO" id="GO:0005727">
    <property type="term" value="C:extrachromosomal circular DNA"/>
    <property type="evidence" value="ECO:0007669"/>
    <property type="project" value="InterPro"/>
</dbReference>
<dbReference type="SUPFAM" id="SSF52540">
    <property type="entry name" value="P-loop containing nucleoside triphosphate hydrolases"/>
    <property type="match status" value="1"/>
</dbReference>
<dbReference type="InterPro" id="IPR000605">
    <property type="entry name" value="Helicase_SF3_ssDNA/RNA_vir"/>
</dbReference>
<gene>
    <name evidence="3" type="ORF">LHCIRMBIA953_00828</name>
</gene>
<dbReference type="Pfam" id="PF01719">
    <property type="entry name" value="Rep_OBD"/>
    <property type="match status" value="1"/>
</dbReference>
<dbReference type="Gene3D" id="3.40.1310.30">
    <property type="match status" value="1"/>
</dbReference>
<feature type="domain" description="Helicase superfamily 3 single-stranded DNA/RNA virus" evidence="1">
    <location>
        <begin position="202"/>
        <end position="262"/>
    </location>
</feature>
<dbReference type="Pfam" id="PF00910">
    <property type="entry name" value="RNA_helicase"/>
    <property type="match status" value="1"/>
</dbReference>
<comment type="caution">
    <text evidence="3">The sequence shown here is derived from an EMBL/GenBank/DDBJ whole genome shotgun (WGS) entry which is preliminary data.</text>
</comment>
<dbReference type="GO" id="GO:0003916">
    <property type="term" value="F:DNA topoisomerase activity"/>
    <property type="evidence" value="ECO:0007669"/>
    <property type="project" value="InterPro"/>
</dbReference>
<reference evidence="3 4" key="1">
    <citation type="submission" date="2013-09" db="EMBL/GenBank/DDBJ databases">
        <title>Draft Genome Sequence of five Lactobacillus helveticus strains CIRM-BIA 101T, 103, 104, 951 and 953 isolated from milk product.</title>
        <authorList>
            <person name="Valence F."/>
            <person name="Chuat V."/>
            <person name="Ma L."/>
            <person name="Creno S."/>
            <person name="Falentin H."/>
            <person name="Lortal S."/>
            <person name="Bizet C."/>
            <person name="Clermont D."/>
            <person name="Loux V."/>
            <person name="Bouchier C."/>
            <person name="Cousin S."/>
        </authorList>
    </citation>
    <scope>NUCLEOTIDE SEQUENCE [LARGE SCALE GENOMIC DNA]</scope>
    <source>
        <strain evidence="3 4">CIRM-BIA 953</strain>
    </source>
</reference>
<proteinExistence type="predicted"/>
<evidence type="ECO:0000259" key="2">
    <source>
        <dbReference type="Pfam" id="PF01719"/>
    </source>
</evidence>
<organism evidence="3 4">
    <name type="scientific">Lactobacillus helveticus CIRM-BIA 953</name>
    <dbReference type="NCBI Taxonomy" id="1226335"/>
    <lineage>
        <taxon>Bacteria</taxon>
        <taxon>Bacillati</taxon>
        <taxon>Bacillota</taxon>
        <taxon>Bacilli</taxon>
        <taxon>Lactobacillales</taxon>
        <taxon>Lactobacillaceae</taxon>
        <taxon>Lactobacillus</taxon>
    </lineage>
</organism>
<dbReference type="EMBL" id="CBUH010000144">
    <property type="protein sequence ID" value="CDI43023.1"/>
    <property type="molecule type" value="Genomic_DNA"/>
</dbReference>